<proteinExistence type="predicted"/>
<keyword evidence="2" id="KW-1185">Reference proteome</keyword>
<reference evidence="2" key="1">
    <citation type="journal article" date="2022" name="Mol. Ecol. Resour.">
        <title>The genomes of chicory, endive, great burdock and yacon provide insights into Asteraceae palaeo-polyploidization history and plant inulin production.</title>
        <authorList>
            <person name="Fan W."/>
            <person name="Wang S."/>
            <person name="Wang H."/>
            <person name="Wang A."/>
            <person name="Jiang F."/>
            <person name="Liu H."/>
            <person name="Zhao H."/>
            <person name="Xu D."/>
            <person name="Zhang Y."/>
        </authorList>
    </citation>
    <scope>NUCLEOTIDE SEQUENCE [LARGE SCALE GENOMIC DNA]</scope>
    <source>
        <strain evidence="2">cv. Niubang</strain>
    </source>
</reference>
<comment type="caution">
    <text evidence="1">The sequence shown here is derived from an EMBL/GenBank/DDBJ whole genome shotgun (WGS) entry which is preliminary data.</text>
</comment>
<name>A0ACB8ZYW2_ARCLA</name>
<accession>A0ACB8ZYW2</accession>
<dbReference type="EMBL" id="CM042055">
    <property type="protein sequence ID" value="KAI3702838.1"/>
    <property type="molecule type" value="Genomic_DNA"/>
</dbReference>
<dbReference type="Proteomes" id="UP001055879">
    <property type="component" value="Linkage Group LG09"/>
</dbReference>
<organism evidence="1 2">
    <name type="scientific">Arctium lappa</name>
    <name type="common">Greater burdock</name>
    <name type="synonym">Lappa major</name>
    <dbReference type="NCBI Taxonomy" id="4217"/>
    <lineage>
        <taxon>Eukaryota</taxon>
        <taxon>Viridiplantae</taxon>
        <taxon>Streptophyta</taxon>
        <taxon>Embryophyta</taxon>
        <taxon>Tracheophyta</taxon>
        <taxon>Spermatophyta</taxon>
        <taxon>Magnoliopsida</taxon>
        <taxon>eudicotyledons</taxon>
        <taxon>Gunneridae</taxon>
        <taxon>Pentapetalae</taxon>
        <taxon>asterids</taxon>
        <taxon>campanulids</taxon>
        <taxon>Asterales</taxon>
        <taxon>Asteraceae</taxon>
        <taxon>Carduoideae</taxon>
        <taxon>Cardueae</taxon>
        <taxon>Arctiinae</taxon>
        <taxon>Arctium</taxon>
    </lineage>
</organism>
<reference evidence="1 2" key="2">
    <citation type="journal article" date="2022" name="Mol. Ecol. Resour.">
        <title>The genomes of chicory, endive, great burdock and yacon provide insights into Asteraceae paleo-polyploidization history and plant inulin production.</title>
        <authorList>
            <person name="Fan W."/>
            <person name="Wang S."/>
            <person name="Wang H."/>
            <person name="Wang A."/>
            <person name="Jiang F."/>
            <person name="Liu H."/>
            <person name="Zhao H."/>
            <person name="Xu D."/>
            <person name="Zhang Y."/>
        </authorList>
    </citation>
    <scope>NUCLEOTIDE SEQUENCE [LARGE SCALE GENOMIC DNA]</scope>
    <source>
        <strain evidence="2">cv. Niubang</strain>
    </source>
</reference>
<evidence type="ECO:0000313" key="2">
    <source>
        <dbReference type="Proteomes" id="UP001055879"/>
    </source>
</evidence>
<protein>
    <submittedName>
        <fullName evidence="1">Uncharacterized protein</fullName>
    </submittedName>
</protein>
<evidence type="ECO:0000313" key="1">
    <source>
        <dbReference type="EMBL" id="KAI3702838.1"/>
    </source>
</evidence>
<gene>
    <name evidence="1" type="ORF">L6452_28591</name>
</gene>
<sequence length="136" mass="15520">MANYVAFLIICALTIAIGSSMNLPFEPNWLGIDPKEETMMMEPESVRRMLAGRGYISYGAMQKNNVPCNQRGQSYYDCKSRGKANPYSRGCNVITRILYFESISKFPINSFGDQENNYMIVIFNPHAYVSLLDRCF</sequence>